<keyword evidence="7" id="KW-0255">Endonuclease</keyword>
<evidence type="ECO:0000256" key="4">
    <source>
        <dbReference type="ARBA" id="ARBA00022722"/>
    </source>
</evidence>
<dbReference type="Pfam" id="PF02407">
    <property type="entry name" value="Viral_Rep"/>
    <property type="match status" value="1"/>
</dbReference>
<keyword evidence="1" id="KW-0808">Transferase</keyword>
<evidence type="ECO:0000256" key="1">
    <source>
        <dbReference type="ARBA" id="ARBA00022679"/>
    </source>
</evidence>
<keyword evidence="4" id="KW-0540">Nuclease</keyword>
<evidence type="ECO:0000256" key="8">
    <source>
        <dbReference type="ARBA" id="ARBA00022801"/>
    </source>
</evidence>
<dbReference type="GO" id="GO:0046872">
    <property type="term" value="F:metal ion binding"/>
    <property type="evidence" value="ECO:0007669"/>
    <property type="project" value="UniProtKB-KW"/>
</dbReference>
<accession>A0A9D3YBT4</accession>
<dbReference type="GO" id="GO:0003677">
    <property type="term" value="F:DNA binding"/>
    <property type="evidence" value="ECO:0007669"/>
    <property type="project" value="UniProtKB-KW"/>
</dbReference>
<protein>
    <recommendedName>
        <fullName evidence="11">CRESS-DNA virus Rep endonuclease domain-containing protein</fullName>
    </recommendedName>
</protein>
<keyword evidence="13" id="KW-1185">Reference proteome</keyword>
<dbReference type="GO" id="GO:0016787">
    <property type="term" value="F:hydrolase activity"/>
    <property type="evidence" value="ECO:0007669"/>
    <property type="project" value="UniProtKB-KW"/>
</dbReference>
<evidence type="ECO:0000256" key="9">
    <source>
        <dbReference type="ARBA" id="ARBA00023124"/>
    </source>
</evidence>
<organism evidence="12 13">
    <name type="scientific">Dreissena polymorpha</name>
    <name type="common">Zebra mussel</name>
    <name type="synonym">Mytilus polymorpha</name>
    <dbReference type="NCBI Taxonomy" id="45954"/>
    <lineage>
        <taxon>Eukaryota</taxon>
        <taxon>Metazoa</taxon>
        <taxon>Spiralia</taxon>
        <taxon>Lophotrochozoa</taxon>
        <taxon>Mollusca</taxon>
        <taxon>Bivalvia</taxon>
        <taxon>Autobranchia</taxon>
        <taxon>Heteroconchia</taxon>
        <taxon>Euheterodonta</taxon>
        <taxon>Imparidentia</taxon>
        <taxon>Neoheterodontei</taxon>
        <taxon>Myida</taxon>
        <taxon>Dreissenoidea</taxon>
        <taxon>Dreissenidae</taxon>
        <taxon>Dreissena</taxon>
    </lineage>
</organism>
<evidence type="ECO:0000313" key="13">
    <source>
        <dbReference type="Proteomes" id="UP000828390"/>
    </source>
</evidence>
<sequence length="104" mass="11659">MRLTTLKKSFNGRAHYSIAKGSARDNYIYCTKEGRFFEKGVHQINGKTKCDLVTACKDLADGMTNEDLLEKHGSGFVLHKRKIHEMAADLKADGIKKTTDGKVR</sequence>
<keyword evidence="9" id="KW-0190">Covalent protein-DNA linkage</keyword>
<keyword evidence="5" id="KW-0479">Metal-binding</keyword>
<keyword evidence="2" id="KW-0548">Nucleotidyltransferase</keyword>
<dbReference type="PROSITE" id="PS52020">
    <property type="entry name" value="CRESS_DNA_REP"/>
    <property type="match status" value="1"/>
</dbReference>
<evidence type="ECO:0000256" key="3">
    <source>
        <dbReference type="ARBA" id="ARBA00022705"/>
    </source>
</evidence>
<dbReference type="InterPro" id="IPR049912">
    <property type="entry name" value="CRESS_DNA_REP"/>
</dbReference>
<keyword evidence="6" id="KW-0547">Nucleotide-binding</keyword>
<name>A0A9D3YBT4_DREPO</name>
<dbReference type="EMBL" id="JAIWYP010000016">
    <property type="protein sequence ID" value="KAH3697415.1"/>
    <property type="molecule type" value="Genomic_DNA"/>
</dbReference>
<evidence type="ECO:0000256" key="5">
    <source>
        <dbReference type="ARBA" id="ARBA00022723"/>
    </source>
</evidence>
<evidence type="ECO:0000256" key="2">
    <source>
        <dbReference type="ARBA" id="ARBA00022695"/>
    </source>
</evidence>
<evidence type="ECO:0000256" key="10">
    <source>
        <dbReference type="ARBA" id="ARBA00023125"/>
    </source>
</evidence>
<evidence type="ECO:0000256" key="7">
    <source>
        <dbReference type="ARBA" id="ARBA00022759"/>
    </source>
</evidence>
<evidence type="ECO:0000313" key="12">
    <source>
        <dbReference type="EMBL" id="KAH3697415.1"/>
    </source>
</evidence>
<comment type="caution">
    <text evidence="12">The sequence shown here is derived from an EMBL/GenBank/DDBJ whole genome shotgun (WGS) entry which is preliminary data.</text>
</comment>
<keyword evidence="8" id="KW-0378">Hydrolase</keyword>
<keyword evidence="3" id="KW-0235">DNA replication</keyword>
<proteinExistence type="predicted"/>
<dbReference type="AlphaFoldDB" id="A0A9D3YBT4"/>
<dbReference type="GO" id="GO:0004519">
    <property type="term" value="F:endonuclease activity"/>
    <property type="evidence" value="ECO:0007669"/>
    <property type="project" value="UniProtKB-KW"/>
</dbReference>
<reference evidence="12" key="1">
    <citation type="journal article" date="2019" name="bioRxiv">
        <title>The Genome of the Zebra Mussel, Dreissena polymorpha: A Resource for Invasive Species Research.</title>
        <authorList>
            <person name="McCartney M.A."/>
            <person name="Auch B."/>
            <person name="Kono T."/>
            <person name="Mallez S."/>
            <person name="Zhang Y."/>
            <person name="Obille A."/>
            <person name="Becker A."/>
            <person name="Abrahante J.E."/>
            <person name="Garbe J."/>
            <person name="Badalamenti J.P."/>
            <person name="Herman A."/>
            <person name="Mangelson H."/>
            <person name="Liachko I."/>
            <person name="Sullivan S."/>
            <person name="Sone E.D."/>
            <person name="Koren S."/>
            <person name="Silverstein K.A.T."/>
            <person name="Beckman K.B."/>
            <person name="Gohl D.M."/>
        </authorList>
    </citation>
    <scope>NUCLEOTIDE SEQUENCE</scope>
    <source>
        <strain evidence="12">Duluth1</strain>
        <tissue evidence="12">Whole animal</tissue>
    </source>
</reference>
<evidence type="ECO:0000259" key="11">
    <source>
        <dbReference type="PROSITE" id="PS52020"/>
    </source>
</evidence>
<dbReference type="Proteomes" id="UP000828390">
    <property type="component" value="Unassembled WGS sequence"/>
</dbReference>
<dbReference type="GO" id="GO:0000166">
    <property type="term" value="F:nucleotide binding"/>
    <property type="evidence" value="ECO:0007669"/>
    <property type="project" value="UniProtKB-KW"/>
</dbReference>
<evidence type="ECO:0000256" key="6">
    <source>
        <dbReference type="ARBA" id="ARBA00022741"/>
    </source>
</evidence>
<keyword evidence="10" id="KW-0238">DNA-binding</keyword>
<gene>
    <name evidence="12" type="ORF">DPMN_084916</name>
</gene>
<feature type="domain" description="CRESS-DNA virus Rep endonuclease" evidence="11">
    <location>
        <begin position="1"/>
        <end position="42"/>
    </location>
</feature>
<dbReference type="GO" id="GO:0006260">
    <property type="term" value="P:DNA replication"/>
    <property type="evidence" value="ECO:0007669"/>
    <property type="project" value="UniProtKB-KW"/>
</dbReference>
<dbReference type="Gene3D" id="3.40.1310.20">
    <property type="match status" value="1"/>
</dbReference>
<dbReference type="GO" id="GO:0016779">
    <property type="term" value="F:nucleotidyltransferase activity"/>
    <property type="evidence" value="ECO:0007669"/>
    <property type="project" value="UniProtKB-KW"/>
</dbReference>
<reference evidence="12" key="2">
    <citation type="submission" date="2020-11" db="EMBL/GenBank/DDBJ databases">
        <authorList>
            <person name="McCartney M.A."/>
            <person name="Auch B."/>
            <person name="Kono T."/>
            <person name="Mallez S."/>
            <person name="Becker A."/>
            <person name="Gohl D.M."/>
            <person name="Silverstein K.A.T."/>
            <person name="Koren S."/>
            <person name="Bechman K.B."/>
            <person name="Herman A."/>
            <person name="Abrahante J.E."/>
            <person name="Garbe J."/>
        </authorList>
    </citation>
    <scope>NUCLEOTIDE SEQUENCE</scope>
    <source>
        <strain evidence="12">Duluth1</strain>
        <tissue evidence="12">Whole animal</tissue>
    </source>
</reference>